<evidence type="ECO:0000256" key="1">
    <source>
        <dbReference type="SAM" id="MobiDB-lite"/>
    </source>
</evidence>
<evidence type="ECO:0000313" key="3">
    <source>
        <dbReference type="Proteomes" id="UP001431963"/>
    </source>
</evidence>
<proteinExistence type="predicted"/>
<protein>
    <submittedName>
        <fullName evidence="2">Uncharacterized protein</fullName>
    </submittedName>
</protein>
<gene>
    <name evidence="2" type="ORF">V6590_07825</name>
</gene>
<organism evidence="2 3">
    <name type="scientific">Gemmobacter denitrificans</name>
    <dbReference type="NCBI Taxonomy" id="3123040"/>
    <lineage>
        <taxon>Bacteria</taxon>
        <taxon>Pseudomonadati</taxon>
        <taxon>Pseudomonadota</taxon>
        <taxon>Alphaproteobacteria</taxon>
        <taxon>Rhodobacterales</taxon>
        <taxon>Paracoccaceae</taxon>
        <taxon>Gemmobacter</taxon>
    </lineage>
</organism>
<keyword evidence="3" id="KW-1185">Reference proteome</keyword>
<evidence type="ECO:0000313" key="2">
    <source>
        <dbReference type="EMBL" id="MEH7828054.1"/>
    </source>
</evidence>
<feature type="region of interest" description="Disordered" evidence="1">
    <location>
        <begin position="216"/>
        <end position="240"/>
    </location>
</feature>
<dbReference type="EMBL" id="JBALHR010000003">
    <property type="protein sequence ID" value="MEH7828054.1"/>
    <property type="molecule type" value="Genomic_DNA"/>
</dbReference>
<dbReference type="RefSeq" id="WP_335421596.1">
    <property type="nucleotide sequence ID" value="NZ_JBALHR010000003.1"/>
</dbReference>
<accession>A0ABU8BVE1</accession>
<comment type="caution">
    <text evidence="2">The sequence shown here is derived from an EMBL/GenBank/DDBJ whole genome shotgun (WGS) entry which is preliminary data.</text>
</comment>
<sequence>MSKISRNFLPCFSLEPHHIYKFNDAVWRFAYRNMDSVTFHLMDDPRTQTTLEISVLTQMNAAGAVSIIPFGLLPEHARPARLGPDDDVFVASLTAGQKAVLDGRYAMVRAVKELAAPNADDADTEGRIGKDADLACGNRLRMTDASITQNMDRIRKKAEEYLREELPDPANALAEKEWRDGVGPKPKTPLRVLAPAEISARTSTSSRFLTGTRRGMLASGSPRVANTGSAKHWMKATTAL</sequence>
<name>A0ABU8BVE1_9RHOB</name>
<reference evidence="2" key="1">
    <citation type="submission" date="2024-02" db="EMBL/GenBank/DDBJ databases">
        <title>Genome sequences of strain Gemmobacter sp. JM10B15.</title>
        <authorList>
            <person name="Zhang M."/>
        </authorList>
    </citation>
    <scope>NUCLEOTIDE SEQUENCE</scope>
    <source>
        <strain evidence="2">JM10B15</strain>
    </source>
</reference>
<dbReference type="Proteomes" id="UP001431963">
    <property type="component" value="Unassembled WGS sequence"/>
</dbReference>